<sequence length="411" mass="44362">MVNAQRLKQNLEEISKFGALEGGGLTRLAFSKEEEMAKKYLINLAKNAGLEVQVDGIGNIFATLKGSDSNLPPVATGSHLDSVKEGGFYDGPLGVICSLEALQTIKEKQIPHLRDITLVVFSCEESSRFNHATVGSKAITKKLNLSNLKEIKDKSGISIYQAAKSCGYDIDNLENQTLKDNQIYAFLELHIEQGPVLEAKQIPVGIVTGIASPIRYELTLNGRADHSGATPMSMRKDALVCASEIIIAIEKCAKAYKTAVGTVGFVEATPGVLNVIPGSARLGIDLRDICKDDLIALDKDVTNAIKQICSNKDISYELKELSRSFPVKLSEKIIKTLENEALNLGIKTLNLPSGAGHDTMNLDCAASHIGMIFIPCKDGISHNVKESIKIEDSVLGANLLTKTIITLSNEV</sequence>
<dbReference type="RefSeq" id="WP_075540415.1">
    <property type="nucleotide sequence ID" value="NZ_CP053844.1"/>
</dbReference>
<dbReference type="Gene3D" id="3.30.70.360">
    <property type="match status" value="1"/>
</dbReference>
<keyword evidence="3" id="KW-0862">Zinc</keyword>
<dbReference type="SUPFAM" id="SSF53187">
    <property type="entry name" value="Zn-dependent exopeptidases"/>
    <property type="match status" value="1"/>
</dbReference>
<evidence type="ECO:0000256" key="3">
    <source>
        <dbReference type="PIRSR" id="PIRSR001235-1"/>
    </source>
</evidence>
<dbReference type="InterPro" id="IPR011650">
    <property type="entry name" value="Peptidase_M20_dimer"/>
</dbReference>
<keyword evidence="7" id="KW-1185">Reference proteome</keyword>
<dbReference type="InterPro" id="IPR002933">
    <property type="entry name" value="Peptidase_M20"/>
</dbReference>
<dbReference type="NCBIfam" id="TIGR01879">
    <property type="entry name" value="hydantase"/>
    <property type="match status" value="1"/>
</dbReference>
<dbReference type="EMBL" id="FIZP01000009">
    <property type="protein sequence ID" value="CZE48632.1"/>
    <property type="molecule type" value="Genomic_DNA"/>
</dbReference>
<dbReference type="CDD" id="cd03884">
    <property type="entry name" value="M20_bAS"/>
    <property type="match status" value="1"/>
</dbReference>
<feature type="binding site" evidence="3">
    <location>
        <position position="382"/>
    </location>
    <ligand>
        <name>Zn(2+)</name>
        <dbReference type="ChEBI" id="CHEBI:29105"/>
        <label>2</label>
    </ligand>
</feature>
<dbReference type="GO" id="GO:0050538">
    <property type="term" value="F:N-carbamoyl-L-amino-acid hydrolase activity"/>
    <property type="evidence" value="ECO:0007669"/>
    <property type="project" value="UniProtKB-EC"/>
</dbReference>
<dbReference type="GO" id="GO:0016813">
    <property type="term" value="F:hydrolase activity, acting on carbon-nitrogen (but not peptide) bonds, in linear amidines"/>
    <property type="evidence" value="ECO:0007669"/>
    <property type="project" value="InterPro"/>
</dbReference>
<dbReference type="PANTHER" id="PTHR32494">
    <property type="entry name" value="ALLANTOATE DEIMINASE-RELATED"/>
    <property type="match status" value="1"/>
</dbReference>
<keyword evidence="3" id="KW-0479">Metal-binding</keyword>
<keyword evidence="2 6" id="KW-0378">Hydrolase</keyword>
<dbReference type="OrthoDB" id="9808195at2"/>
<accession>A0A128EJQ3</accession>
<reference evidence="6 7" key="1">
    <citation type="submission" date="2016-02" db="EMBL/GenBank/DDBJ databases">
        <authorList>
            <consortium name="Pathogen Informatics"/>
        </authorList>
    </citation>
    <scope>NUCLEOTIDE SEQUENCE [LARGE SCALE GENOMIC DNA]</scope>
    <source>
        <strain evidence="6 7">RC20</strain>
    </source>
</reference>
<dbReference type="SUPFAM" id="SSF55031">
    <property type="entry name" value="Bacterial exopeptidase dimerisation domain"/>
    <property type="match status" value="1"/>
</dbReference>
<dbReference type="AlphaFoldDB" id="A0A128EJQ3"/>
<feature type="binding site" evidence="3">
    <location>
        <position position="125"/>
    </location>
    <ligand>
        <name>Zn(2+)</name>
        <dbReference type="ChEBI" id="CHEBI:29105"/>
        <label>2</label>
    </ligand>
</feature>
<evidence type="ECO:0000313" key="6">
    <source>
        <dbReference type="EMBL" id="CZE48632.1"/>
    </source>
</evidence>
<dbReference type="NCBIfam" id="NF006771">
    <property type="entry name" value="PRK09290.1-5"/>
    <property type="match status" value="1"/>
</dbReference>
<proteinExistence type="inferred from homology"/>
<evidence type="ECO:0000259" key="5">
    <source>
        <dbReference type="Pfam" id="PF07687"/>
    </source>
</evidence>
<evidence type="ECO:0000313" key="7">
    <source>
        <dbReference type="Proteomes" id="UP000069632"/>
    </source>
</evidence>
<gene>
    <name evidence="6" type="primary">amaB_1</name>
    <name evidence="6" type="ORF">ERS672216_01516</name>
</gene>
<dbReference type="EC" id="3.5.1.87" evidence="6"/>
<dbReference type="PIRSF" id="PIRSF001235">
    <property type="entry name" value="Amidase_carbamoylase"/>
    <property type="match status" value="1"/>
</dbReference>
<name>A0A128EJQ3_9BACT</name>
<dbReference type="InterPro" id="IPR036264">
    <property type="entry name" value="Bact_exopeptidase_dim_dom"/>
</dbReference>
<dbReference type="Pfam" id="PF07687">
    <property type="entry name" value="M20_dimer"/>
    <property type="match status" value="1"/>
</dbReference>
<evidence type="ECO:0000256" key="2">
    <source>
        <dbReference type="ARBA" id="ARBA00022801"/>
    </source>
</evidence>
<feature type="binding site" evidence="4">
    <location>
        <position position="287"/>
    </location>
    <ligand>
        <name>allantoate</name>
        <dbReference type="ChEBI" id="CHEBI:17536"/>
    </ligand>
</feature>
<comment type="cofactor">
    <cofactor evidence="3">
        <name>Zn(2+)</name>
        <dbReference type="ChEBI" id="CHEBI:29105"/>
    </cofactor>
    <text evidence="3">Binds 2 Zn(2+) ions per subunit.</text>
</comment>
<feature type="binding site" evidence="3">
    <location>
        <position position="190"/>
    </location>
    <ligand>
        <name>Zn(2+)</name>
        <dbReference type="ChEBI" id="CHEBI:29105"/>
        <label>1</label>
    </ligand>
</feature>
<evidence type="ECO:0000256" key="4">
    <source>
        <dbReference type="PIRSR" id="PIRSR001235-2"/>
    </source>
</evidence>
<dbReference type="InterPro" id="IPR010158">
    <property type="entry name" value="Amidase_Cbmase"/>
</dbReference>
<protein>
    <submittedName>
        <fullName evidence="6">N-carbamoyl-L-amino acid hydrolase</fullName>
        <ecNumber evidence="6">3.5.1.87</ecNumber>
    </submittedName>
</protein>
<feature type="binding site" evidence="4">
    <location>
        <position position="215"/>
    </location>
    <ligand>
        <name>allantoate</name>
        <dbReference type="ChEBI" id="CHEBI:17536"/>
    </ligand>
</feature>
<dbReference type="Pfam" id="PF01546">
    <property type="entry name" value="Peptidase_M20"/>
    <property type="match status" value="1"/>
</dbReference>
<evidence type="ECO:0000256" key="1">
    <source>
        <dbReference type="ARBA" id="ARBA00006153"/>
    </source>
</evidence>
<dbReference type="Gene3D" id="3.40.630.10">
    <property type="entry name" value="Zn peptidases"/>
    <property type="match status" value="1"/>
</dbReference>
<dbReference type="PANTHER" id="PTHR32494:SF5">
    <property type="entry name" value="ALLANTOATE AMIDOHYDROLASE"/>
    <property type="match status" value="1"/>
</dbReference>
<feature type="binding site" evidence="4">
    <location>
        <position position="274"/>
    </location>
    <ligand>
        <name>allantoate</name>
        <dbReference type="ChEBI" id="CHEBI:17536"/>
    </ligand>
</feature>
<comment type="similarity">
    <text evidence="1">Belongs to the peptidase M20 family.</text>
</comment>
<feature type="binding site" evidence="3">
    <location>
        <position position="79"/>
    </location>
    <ligand>
        <name>Zn(2+)</name>
        <dbReference type="ChEBI" id="CHEBI:29105"/>
        <label>1</label>
    </ligand>
</feature>
<feature type="domain" description="Peptidase M20 dimerisation" evidence="5">
    <location>
        <begin position="214"/>
        <end position="310"/>
    </location>
</feature>
<organism evidence="6 7">
    <name type="scientific">Campylobacter geochelonis</name>
    <dbReference type="NCBI Taxonomy" id="1780362"/>
    <lineage>
        <taxon>Bacteria</taxon>
        <taxon>Pseudomonadati</taxon>
        <taxon>Campylobacterota</taxon>
        <taxon>Epsilonproteobacteria</taxon>
        <taxon>Campylobacterales</taxon>
        <taxon>Campylobacteraceae</taxon>
        <taxon>Campylobacter</taxon>
    </lineage>
</organism>
<dbReference type="Proteomes" id="UP000069632">
    <property type="component" value="Unassembled WGS sequence"/>
</dbReference>
<dbReference type="GO" id="GO:0046872">
    <property type="term" value="F:metal ion binding"/>
    <property type="evidence" value="ECO:0007669"/>
    <property type="project" value="UniProtKB-KW"/>
</dbReference>
<feature type="binding site" evidence="3">
    <location>
        <position position="90"/>
    </location>
    <ligand>
        <name>Zn(2+)</name>
        <dbReference type="ChEBI" id="CHEBI:29105"/>
        <label>1</label>
    </ligand>
</feature>
<feature type="binding site" evidence="3">
    <location>
        <position position="90"/>
    </location>
    <ligand>
        <name>Zn(2+)</name>
        <dbReference type="ChEBI" id="CHEBI:29105"/>
        <label>2</label>
    </ligand>
</feature>